<gene>
    <name evidence="7" type="ORF">SINU_12345</name>
</gene>
<reference evidence="7 8" key="1">
    <citation type="journal article" date="2011" name="J. Bacteriol.">
        <title>Draft genome sequence of Sporolactobacillus inulinus strain CASD, an efficient D-lactic acid-producing bacterium with high-concentration lactate tolerance capability.</title>
        <authorList>
            <person name="Yu B."/>
            <person name="Su F."/>
            <person name="Wang L."/>
            <person name="Xu K."/>
            <person name="Zhao B."/>
            <person name="Xu P."/>
        </authorList>
    </citation>
    <scope>NUCLEOTIDE SEQUENCE [LARGE SCALE GENOMIC DNA]</scope>
    <source>
        <strain evidence="7 8">CASD</strain>
    </source>
</reference>
<comment type="caution">
    <text evidence="7">The sequence shown here is derived from an EMBL/GenBank/DDBJ whole genome shotgun (WGS) entry which is preliminary data.</text>
</comment>
<dbReference type="InterPro" id="IPR029060">
    <property type="entry name" value="PIN-like_dom_sf"/>
</dbReference>
<dbReference type="InterPro" id="IPR020046">
    <property type="entry name" value="5-3_exonucl_a-hlix_arch_N"/>
</dbReference>
<keyword evidence="7" id="KW-0269">Exonuclease</keyword>
<proteinExistence type="predicted"/>
<dbReference type="SUPFAM" id="SSF47807">
    <property type="entry name" value="5' to 3' exonuclease, C-terminal subdomain"/>
    <property type="match status" value="1"/>
</dbReference>
<dbReference type="CDD" id="cd09898">
    <property type="entry name" value="H3TH_53EXO"/>
    <property type="match status" value="1"/>
</dbReference>
<dbReference type="GO" id="GO:0008409">
    <property type="term" value="F:5'-3' exonuclease activity"/>
    <property type="evidence" value="ECO:0007669"/>
    <property type="project" value="InterPro"/>
</dbReference>
<dbReference type="GO" id="GO:0017108">
    <property type="term" value="F:5'-flap endonuclease activity"/>
    <property type="evidence" value="ECO:0007669"/>
    <property type="project" value="InterPro"/>
</dbReference>
<dbReference type="InterPro" id="IPR036279">
    <property type="entry name" value="5-3_exonuclease_C_sf"/>
</dbReference>
<dbReference type="SUPFAM" id="SSF88723">
    <property type="entry name" value="PIN domain-like"/>
    <property type="match status" value="1"/>
</dbReference>
<dbReference type="InterPro" id="IPR020045">
    <property type="entry name" value="DNA_polI_H3TH"/>
</dbReference>
<dbReference type="STRING" id="1069536.SINU_12345"/>
<evidence type="ECO:0000313" key="7">
    <source>
        <dbReference type="EMBL" id="KLI01670.1"/>
    </source>
</evidence>
<dbReference type="SMART" id="SM00475">
    <property type="entry name" value="53EXOc"/>
    <property type="match status" value="1"/>
</dbReference>
<evidence type="ECO:0000259" key="6">
    <source>
        <dbReference type="SMART" id="SM00475"/>
    </source>
</evidence>
<dbReference type="InterPro" id="IPR008918">
    <property type="entry name" value="HhH2"/>
</dbReference>
<dbReference type="PANTHER" id="PTHR42646:SF2">
    <property type="entry name" value="5'-3' EXONUCLEASE FAMILY PROTEIN"/>
    <property type="match status" value="1"/>
</dbReference>
<organism evidence="7 8">
    <name type="scientific">Sporolactobacillus inulinus CASD</name>
    <dbReference type="NCBI Taxonomy" id="1069536"/>
    <lineage>
        <taxon>Bacteria</taxon>
        <taxon>Bacillati</taxon>
        <taxon>Bacillota</taxon>
        <taxon>Bacilli</taxon>
        <taxon>Bacillales</taxon>
        <taxon>Sporolactobacillaceae</taxon>
        <taxon>Sporolactobacillus</taxon>
    </lineage>
</organism>
<name>A0A0U1QLG9_9BACL</name>
<dbReference type="RefSeq" id="WP_047035432.1">
    <property type="nucleotide sequence ID" value="NZ_AFVQ02000180.1"/>
</dbReference>
<dbReference type="InterPro" id="IPR002421">
    <property type="entry name" value="5-3_exonuclease"/>
</dbReference>
<keyword evidence="2" id="KW-0378">Hydrolase</keyword>
<dbReference type="Proteomes" id="UP000035553">
    <property type="component" value="Unassembled WGS sequence"/>
</dbReference>
<dbReference type="GO" id="GO:0033567">
    <property type="term" value="P:DNA replication, Okazaki fragment processing"/>
    <property type="evidence" value="ECO:0007669"/>
    <property type="project" value="InterPro"/>
</dbReference>
<comment type="function">
    <text evidence="4">5'-3' exonuclease acting preferentially on double-stranded DNA.</text>
</comment>
<evidence type="ECO:0000256" key="2">
    <source>
        <dbReference type="ARBA" id="ARBA00022801"/>
    </source>
</evidence>
<protein>
    <recommendedName>
        <fullName evidence="5">5'-3' exonuclease</fullName>
    </recommendedName>
</protein>
<dbReference type="Pfam" id="PF02739">
    <property type="entry name" value="5_3_exonuc_N"/>
    <property type="match status" value="1"/>
</dbReference>
<evidence type="ECO:0000256" key="4">
    <source>
        <dbReference type="ARBA" id="ARBA00049957"/>
    </source>
</evidence>
<dbReference type="EMBL" id="AFVQ02000180">
    <property type="protein sequence ID" value="KLI01670.1"/>
    <property type="molecule type" value="Genomic_DNA"/>
</dbReference>
<keyword evidence="3" id="KW-0238">DNA-binding</keyword>
<sequence length="315" mass="35383">MGSVNKKRGVFLVQQSRLLLVDGMALLFRAFYATAPTGQFMFNTQGIPTNGVQGFLRHLLLAIENRKPTHIAVCWDMGSKTFRHQLFDAYKANRPAPPAEMIPQFDLAKEMVDAFGIPNVGLVGYEADDCIGTLAKRLHHDVHVSIVTGDRDLLQLLDRDIHVDLLQKGYGNYRSYTESIFFEHYGVTPRQYVDVKALMGDASDGYPGVHGIGEKTAFKLMKQFGSIDRLLSHLELLPNGQRKKISTDLSMLHLSKRLAEINCQVPLTLYLSDAEFSGIDDAFIDKVDQLGLRLVNYALVQMNWRERSLSNHSIG</sequence>
<keyword evidence="1" id="KW-0540">Nuclease</keyword>
<keyword evidence="8" id="KW-1185">Reference proteome</keyword>
<evidence type="ECO:0000256" key="3">
    <source>
        <dbReference type="ARBA" id="ARBA00023125"/>
    </source>
</evidence>
<feature type="domain" description="5'-3' exonuclease" evidence="6">
    <location>
        <begin position="16"/>
        <end position="277"/>
    </location>
</feature>
<dbReference type="CDD" id="cd09859">
    <property type="entry name" value="PIN_53EXO"/>
    <property type="match status" value="1"/>
</dbReference>
<evidence type="ECO:0000313" key="8">
    <source>
        <dbReference type="Proteomes" id="UP000035553"/>
    </source>
</evidence>
<accession>A0A0U1QLG9</accession>
<dbReference type="FunFam" id="1.10.150.20:FF:000003">
    <property type="entry name" value="DNA polymerase I"/>
    <property type="match status" value="1"/>
</dbReference>
<dbReference type="GO" id="GO:0003677">
    <property type="term" value="F:DNA binding"/>
    <property type="evidence" value="ECO:0007669"/>
    <property type="project" value="UniProtKB-KW"/>
</dbReference>
<dbReference type="PANTHER" id="PTHR42646">
    <property type="entry name" value="FLAP ENDONUCLEASE XNI"/>
    <property type="match status" value="1"/>
</dbReference>
<evidence type="ECO:0000256" key="1">
    <source>
        <dbReference type="ARBA" id="ARBA00022722"/>
    </source>
</evidence>
<dbReference type="AlphaFoldDB" id="A0A0U1QLG9"/>
<dbReference type="SMART" id="SM00279">
    <property type="entry name" value="HhH2"/>
    <property type="match status" value="1"/>
</dbReference>
<dbReference type="InterPro" id="IPR038969">
    <property type="entry name" value="FEN"/>
</dbReference>
<dbReference type="Gene3D" id="1.10.150.20">
    <property type="entry name" value="5' to 3' exonuclease, C-terminal subdomain"/>
    <property type="match status" value="1"/>
</dbReference>
<evidence type="ECO:0000256" key="5">
    <source>
        <dbReference type="ARBA" id="ARBA00050026"/>
    </source>
</evidence>
<dbReference type="Pfam" id="PF01367">
    <property type="entry name" value="5_3_exonuc"/>
    <property type="match status" value="1"/>
</dbReference>
<dbReference type="Gene3D" id="3.40.50.1010">
    <property type="entry name" value="5'-nuclease"/>
    <property type="match status" value="1"/>
</dbReference>